<name>A0A6P1SYK2_9RHOB</name>
<dbReference type="AlphaFoldDB" id="A0A6P1SYK2"/>
<evidence type="ECO:0000256" key="2">
    <source>
        <dbReference type="ARBA" id="ARBA00022670"/>
    </source>
</evidence>
<evidence type="ECO:0000313" key="7">
    <source>
        <dbReference type="Proteomes" id="UP000464495"/>
    </source>
</evidence>
<keyword evidence="4" id="KW-0788">Thiol protease</keyword>
<evidence type="ECO:0000256" key="3">
    <source>
        <dbReference type="ARBA" id="ARBA00022801"/>
    </source>
</evidence>
<dbReference type="Pfam" id="PF00877">
    <property type="entry name" value="NLPC_P60"/>
    <property type="match status" value="1"/>
</dbReference>
<evidence type="ECO:0000259" key="5">
    <source>
        <dbReference type="PROSITE" id="PS51935"/>
    </source>
</evidence>
<evidence type="ECO:0000256" key="4">
    <source>
        <dbReference type="ARBA" id="ARBA00022807"/>
    </source>
</evidence>
<keyword evidence="7" id="KW-1185">Reference proteome</keyword>
<gene>
    <name evidence="6" type="ORF">GO499_04830</name>
</gene>
<dbReference type="SUPFAM" id="SSF54001">
    <property type="entry name" value="Cysteine proteinases"/>
    <property type="match status" value="1"/>
</dbReference>
<keyword evidence="3" id="KW-0378">Hydrolase</keyword>
<feature type="domain" description="NlpC/P60" evidence="5">
    <location>
        <begin position="1"/>
        <end position="143"/>
    </location>
</feature>
<dbReference type="NCBIfam" id="TIGR02219">
    <property type="entry name" value="phage_NlpC_fam"/>
    <property type="match status" value="1"/>
</dbReference>
<dbReference type="GO" id="GO:0008234">
    <property type="term" value="F:cysteine-type peptidase activity"/>
    <property type="evidence" value="ECO:0007669"/>
    <property type="project" value="UniProtKB-KW"/>
</dbReference>
<evidence type="ECO:0000256" key="1">
    <source>
        <dbReference type="ARBA" id="ARBA00007074"/>
    </source>
</evidence>
<dbReference type="InterPro" id="IPR000064">
    <property type="entry name" value="NLP_P60_dom"/>
</dbReference>
<dbReference type="GO" id="GO:0006508">
    <property type="term" value="P:proteolysis"/>
    <property type="evidence" value="ECO:0007669"/>
    <property type="project" value="UniProtKB-KW"/>
</dbReference>
<dbReference type="KEGG" id="amaq:GO499_04830"/>
<proteinExistence type="inferred from homology"/>
<dbReference type="InterPro" id="IPR011929">
    <property type="entry name" value="Phage_pept_NlpC/P60"/>
</dbReference>
<comment type="similarity">
    <text evidence="1">Belongs to the peptidase C40 family.</text>
</comment>
<dbReference type="PROSITE" id="PS51935">
    <property type="entry name" value="NLPC_P60"/>
    <property type="match status" value="1"/>
</dbReference>
<reference evidence="6 7" key="1">
    <citation type="submission" date="2019-12" db="EMBL/GenBank/DDBJ databases">
        <title>Complete genome sequence of Algicella marina strain 9Alg 56(T) isolated from the red alga Tichocarpus crinitus.</title>
        <authorList>
            <person name="Kim S.-G."/>
            <person name="Nedashkovskaya O.I."/>
        </authorList>
    </citation>
    <scope>NUCLEOTIDE SEQUENCE [LARGE SCALE GENOMIC DNA]</scope>
    <source>
        <strain evidence="6 7">9Alg 56</strain>
    </source>
</reference>
<dbReference type="RefSeq" id="WP_161861131.1">
    <property type="nucleotide sequence ID" value="NZ_CP046620.1"/>
</dbReference>
<dbReference type="Gene3D" id="3.90.1720.10">
    <property type="entry name" value="endopeptidase domain like (from Nostoc punctiforme)"/>
    <property type="match status" value="1"/>
</dbReference>
<evidence type="ECO:0000313" key="6">
    <source>
        <dbReference type="EMBL" id="QHQ34561.1"/>
    </source>
</evidence>
<accession>A0A6P1SYK2</accession>
<dbReference type="Proteomes" id="UP000464495">
    <property type="component" value="Chromosome"/>
</dbReference>
<protein>
    <submittedName>
        <fullName evidence="6">Peptidase</fullName>
    </submittedName>
</protein>
<keyword evidence="2" id="KW-0645">Protease</keyword>
<dbReference type="InterPro" id="IPR038765">
    <property type="entry name" value="Papain-like_cys_pep_sf"/>
</dbReference>
<organism evidence="6 7">
    <name type="scientific">Algicella marina</name>
    <dbReference type="NCBI Taxonomy" id="2683284"/>
    <lineage>
        <taxon>Bacteria</taxon>
        <taxon>Pseudomonadati</taxon>
        <taxon>Pseudomonadota</taxon>
        <taxon>Alphaproteobacteria</taxon>
        <taxon>Rhodobacterales</taxon>
        <taxon>Paracoccaceae</taxon>
        <taxon>Algicella</taxon>
    </lineage>
</organism>
<sequence length="147" mass="15999">MTFDQQIVAAARTWIGTPYVHQASCRGAGADCLGLLRGVWREVLGAEPEAVPAYTADWSETDGVERLLPAAGRHLHAVAWDDRAPGDVLIFRMRRTGVAKHVGLLSSLRPVPEFIHAYSGRGVVASPLSTAWAHRVAGVFRFPDRSD</sequence>
<dbReference type="EMBL" id="CP046620">
    <property type="protein sequence ID" value="QHQ34561.1"/>
    <property type="molecule type" value="Genomic_DNA"/>
</dbReference>